<dbReference type="InterPro" id="IPR029063">
    <property type="entry name" value="SAM-dependent_MTases_sf"/>
</dbReference>
<proteinExistence type="inferred from homology"/>
<dbReference type="EMBL" id="JBHFNR010000159">
    <property type="protein sequence ID" value="MFB2895579.1"/>
    <property type="molecule type" value="Genomic_DNA"/>
</dbReference>
<dbReference type="Proteomes" id="UP001576784">
    <property type="component" value="Unassembled WGS sequence"/>
</dbReference>
<dbReference type="PROSITE" id="PS51679">
    <property type="entry name" value="SAM_MT_C5"/>
    <property type="match status" value="1"/>
</dbReference>
<dbReference type="EC" id="2.1.1.37" evidence="7"/>
<sequence>MKNKLPYLDFIEQELRLSANQQNQPLVIDLFAGCGGMALGFEAAGFQTVGYEILEDAGATYQLNLHNSCHQINLTPSSDLIEGAEVIIGGPPCQPFSVGGNQLGLKDSRDGFPTFISAVKRYRPKLALFENVRGMLFRNQAYFQEIVYALESLGYLVEWQLLNSVHYGVPQKRERLFCVIHQGGWEWPKKTHLNSPYTAGDALGELALSVPNNSKFLTPSMDEYIKKYELASKCIRPRDLHLDAPSRTVTCRNLGGATGDMLRIKLLDGRRRRLTVREGARLQSFPDWFQFQGSENSQFNQIGNAVPPILAKALALSVKAYLDNYLAKLLPEISRPTQYIF</sequence>
<evidence type="ECO:0000256" key="5">
    <source>
        <dbReference type="PROSITE-ProRule" id="PRU01016"/>
    </source>
</evidence>
<dbReference type="Pfam" id="PF00145">
    <property type="entry name" value="DNA_methylase"/>
    <property type="match status" value="1"/>
</dbReference>
<dbReference type="GO" id="GO:0003886">
    <property type="term" value="F:DNA (cytosine-5-)-methyltransferase activity"/>
    <property type="evidence" value="ECO:0007669"/>
    <property type="project" value="UniProtKB-EC"/>
</dbReference>
<evidence type="ECO:0000256" key="7">
    <source>
        <dbReference type="RuleBase" id="RU000417"/>
    </source>
</evidence>
<organism evidence="8 9">
    <name type="scientific">Floridaenema flaviceps BLCC-F50</name>
    <dbReference type="NCBI Taxonomy" id="3153642"/>
    <lineage>
        <taxon>Bacteria</taxon>
        <taxon>Bacillati</taxon>
        <taxon>Cyanobacteriota</taxon>
        <taxon>Cyanophyceae</taxon>
        <taxon>Oscillatoriophycideae</taxon>
        <taxon>Aerosakkonematales</taxon>
        <taxon>Aerosakkonemataceae</taxon>
        <taxon>Floridanema</taxon>
        <taxon>Floridanema flaviceps</taxon>
    </lineage>
</organism>
<evidence type="ECO:0000313" key="8">
    <source>
        <dbReference type="EMBL" id="MFB2895579.1"/>
    </source>
</evidence>
<dbReference type="InterPro" id="IPR050390">
    <property type="entry name" value="C5-Methyltransferase"/>
</dbReference>
<reference evidence="8 9" key="1">
    <citation type="submission" date="2024-09" db="EMBL/GenBank/DDBJ databases">
        <title>Floridaenema gen nov. (Aerosakkonemataceae, Aerosakkonematales ord. nov., Cyanobacteria) from benthic tropical and subtropical fresh waters, with the description of four new species.</title>
        <authorList>
            <person name="Moretto J.A."/>
            <person name="Berthold D.E."/>
            <person name="Lefler F.W."/>
            <person name="Huang I.-S."/>
            <person name="Laughinghouse H. IV."/>
        </authorList>
    </citation>
    <scope>NUCLEOTIDE SEQUENCE [LARGE SCALE GENOMIC DNA]</scope>
    <source>
        <strain evidence="8 9">BLCC-F50</strain>
    </source>
</reference>
<dbReference type="PRINTS" id="PR00105">
    <property type="entry name" value="C5METTRFRASE"/>
</dbReference>
<comment type="caution">
    <text evidence="8">The sequence shown here is derived from an EMBL/GenBank/DDBJ whole genome shotgun (WGS) entry which is preliminary data.</text>
</comment>
<dbReference type="SUPFAM" id="SSF53335">
    <property type="entry name" value="S-adenosyl-L-methionine-dependent methyltransferases"/>
    <property type="match status" value="1"/>
</dbReference>
<gene>
    <name evidence="8" type="ORF">ACE1CI_21950</name>
</gene>
<dbReference type="InterPro" id="IPR001525">
    <property type="entry name" value="C5_MeTfrase"/>
</dbReference>
<name>A0ABV4XXG3_9CYAN</name>
<dbReference type="Gene3D" id="3.40.50.150">
    <property type="entry name" value="Vaccinia Virus protein VP39"/>
    <property type="match status" value="1"/>
</dbReference>
<comment type="catalytic activity">
    <reaction evidence="7">
        <text>a 2'-deoxycytidine in DNA + S-adenosyl-L-methionine = a 5-methyl-2'-deoxycytidine in DNA + S-adenosyl-L-homocysteine + H(+)</text>
        <dbReference type="Rhea" id="RHEA:13681"/>
        <dbReference type="Rhea" id="RHEA-COMP:11369"/>
        <dbReference type="Rhea" id="RHEA-COMP:11370"/>
        <dbReference type="ChEBI" id="CHEBI:15378"/>
        <dbReference type="ChEBI" id="CHEBI:57856"/>
        <dbReference type="ChEBI" id="CHEBI:59789"/>
        <dbReference type="ChEBI" id="CHEBI:85452"/>
        <dbReference type="ChEBI" id="CHEBI:85454"/>
        <dbReference type="EC" id="2.1.1.37"/>
    </reaction>
</comment>
<dbReference type="Gene3D" id="3.90.120.10">
    <property type="entry name" value="DNA Methylase, subunit A, domain 2"/>
    <property type="match status" value="1"/>
</dbReference>
<dbReference type="GO" id="GO:0032259">
    <property type="term" value="P:methylation"/>
    <property type="evidence" value="ECO:0007669"/>
    <property type="project" value="UniProtKB-KW"/>
</dbReference>
<dbReference type="NCBIfam" id="TIGR00675">
    <property type="entry name" value="dcm"/>
    <property type="match status" value="1"/>
</dbReference>
<evidence type="ECO:0000256" key="1">
    <source>
        <dbReference type="ARBA" id="ARBA00022603"/>
    </source>
</evidence>
<keyword evidence="4" id="KW-0680">Restriction system</keyword>
<dbReference type="InterPro" id="IPR018117">
    <property type="entry name" value="C5_DNA_meth_AS"/>
</dbReference>
<keyword evidence="3 5" id="KW-0949">S-adenosyl-L-methionine</keyword>
<protein>
    <recommendedName>
        <fullName evidence="7">Cytosine-specific methyltransferase</fullName>
        <ecNumber evidence="7">2.1.1.37</ecNumber>
    </recommendedName>
</protein>
<evidence type="ECO:0000256" key="6">
    <source>
        <dbReference type="RuleBase" id="RU000416"/>
    </source>
</evidence>
<evidence type="ECO:0000256" key="3">
    <source>
        <dbReference type="ARBA" id="ARBA00022691"/>
    </source>
</evidence>
<keyword evidence="2 5" id="KW-0808">Transferase</keyword>
<keyword evidence="1 5" id="KW-0489">Methyltransferase</keyword>
<dbReference type="CDD" id="cd00315">
    <property type="entry name" value="Cyt_C5_DNA_methylase"/>
    <property type="match status" value="1"/>
</dbReference>
<dbReference type="PROSITE" id="PS00094">
    <property type="entry name" value="C5_MTASE_1"/>
    <property type="match status" value="1"/>
</dbReference>
<dbReference type="RefSeq" id="WP_413265216.1">
    <property type="nucleotide sequence ID" value="NZ_JBHFNR010000159.1"/>
</dbReference>
<evidence type="ECO:0000256" key="4">
    <source>
        <dbReference type="ARBA" id="ARBA00022747"/>
    </source>
</evidence>
<dbReference type="PANTHER" id="PTHR10629">
    <property type="entry name" value="CYTOSINE-SPECIFIC METHYLTRANSFERASE"/>
    <property type="match status" value="1"/>
</dbReference>
<feature type="active site" evidence="5">
    <location>
        <position position="93"/>
    </location>
</feature>
<keyword evidence="9" id="KW-1185">Reference proteome</keyword>
<evidence type="ECO:0000313" key="9">
    <source>
        <dbReference type="Proteomes" id="UP001576784"/>
    </source>
</evidence>
<evidence type="ECO:0000256" key="2">
    <source>
        <dbReference type="ARBA" id="ARBA00022679"/>
    </source>
</evidence>
<dbReference type="PANTHER" id="PTHR10629:SF52">
    <property type="entry name" value="DNA (CYTOSINE-5)-METHYLTRANSFERASE 1"/>
    <property type="match status" value="1"/>
</dbReference>
<comment type="similarity">
    <text evidence="5 6">Belongs to the class I-like SAM-binding methyltransferase superfamily. C5-methyltransferase family.</text>
</comment>
<accession>A0ABV4XXG3</accession>